<dbReference type="GO" id="GO:0009279">
    <property type="term" value="C:cell outer membrane"/>
    <property type="evidence" value="ECO:0007669"/>
    <property type="project" value="UniProtKB-SubCell"/>
</dbReference>
<protein>
    <submittedName>
        <fullName evidence="13">Porin</fullName>
    </submittedName>
</protein>
<evidence type="ECO:0000256" key="4">
    <source>
        <dbReference type="ARBA" id="ARBA00022452"/>
    </source>
</evidence>
<evidence type="ECO:0000256" key="2">
    <source>
        <dbReference type="ARBA" id="ARBA00011233"/>
    </source>
</evidence>
<dbReference type="RefSeq" id="WP_176108768.1">
    <property type="nucleotide sequence ID" value="NZ_JAALDK010000001.1"/>
</dbReference>
<dbReference type="CDD" id="cd00342">
    <property type="entry name" value="gram_neg_porins"/>
    <property type="match status" value="1"/>
</dbReference>
<organism evidence="13 14">
    <name type="scientific">Paraburkholderia youngii</name>
    <dbReference type="NCBI Taxonomy" id="2782701"/>
    <lineage>
        <taxon>Bacteria</taxon>
        <taxon>Pseudomonadati</taxon>
        <taxon>Pseudomonadota</taxon>
        <taxon>Betaproteobacteria</taxon>
        <taxon>Burkholderiales</taxon>
        <taxon>Burkholderiaceae</taxon>
        <taxon>Paraburkholderia</taxon>
    </lineage>
</organism>
<comment type="subunit">
    <text evidence="2">Homotrimer.</text>
</comment>
<accession>A0A7Y6K0X6</accession>
<dbReference type="EMBL" id="JAALDK010000001">
    <property type="protein sequence ID" value="NUY02395.1"/>
    <property type="molecule type" value="Genomic_DNA"/>
</dbReference>
<proteinExistence type="predicted"/>
<dbReference type="PANTHER" id="PTHR34501">
    <property type="entry name" value="PROTEIN YDDL-RELATED"/>
    <property type="match status" value="1"/>
</dbReference>
<comment type="subcellular location">
    <subcellularLocation>
        <location evidence="1">Cell outer membrane</location>
        <topology evidence="1">Multi-pass membrane protein</topology>
    </subcellularLocation>
</comment>
<dbReference type="GO" id="GO:0034220">
    <property type="term" value="P:monoatomic ion transmembrane transport"/>
    <property type="evidence" value="ECO:0007669"/>
    <property type="project" value="InterPro"/>
</dbReference>
<comment type="caution">
    <text evidence="13">The sequence shown here is derived from an EMBL/GenBank/DDBJ whole genome shotgun (WGS) entry which is preliminary data.</text>
</comment>
<sequence>MKRIVTAGTVFGLVIAPVAALAQNSVTLYGVIDEGLNYTNNSGGHSAVQLESGFAQGSRWGIKGSEDLGGGTKAIFQLENGFDVNSGALGQSGRMFGRQAYVGIASETLGSLTMGRQYDSVVDYLAPLTANGNWAGYLMSHPYDNDNTDNSFRLNNSIKYSSKTYGGLSFGGLYGFSNQAGGFANNRAYSLGAQYVGGPVTIAAAFMQINQPGSTAGGSLATDDTAFFANREQVWGAGINYTVGSALLGFVYSHTSLNDATGSAYVGNFANTASSLKFDNFEVNAKYQIVKNAFVGAMYNYTLGHFQSAAGDSTPKWHQIGLMADYNLSVRTDVYIQGMYQHTAGGNAVAAPLNTAFITGADSPSTTANQFIARIGMRHQF</sequence>
<evidence type="ECO:0000256" key="3">
    <source>
        <dbReference type="ARBA" id="ARBA00022448"/>
    </source>
</evidence>
<evidence type="ECO:0000313" key="14">
    <source>
        <dbReference type="Proteomes" id="UP000594380"/>
    </source>
</evidence>
<feature type="domain" description="Porin" evidence="12">
    <location>
        <begin position="13"/>
        <end position="343"/>
    </location>
</feature>
<evidence type="ECO:0000256" key="9">
    <source>
        <dbReference type="ARBA" id="ARBA00023136"/>
    </source>
</evidence>
<dbReference type="PANTHER" id="PTHR34501:SF9">
    <property type="entry name" value="MAJOR OUTER MEMBRANE PROTEIN P.IA"/>
    <property type="match status" value="1"/>
</dbReference>
<dbReference type="InterPro" id="IPR023614">
    <property type="entry name" value="Porin_dom_sf"/>
</dbReference>
<evidence type="ECO:0000313" key="13">
    <source>
        <dbReference type="EMBL" id="NUY02395.1"/>
    </source>
</evidence>
<dbReference type="Pfam" id="PF13609">
    <property type="entry name" value="Porin_4"/>
    <property type="match status" value="1"/>
</dbReference>
<evidence type="ECO:0000256" key="11">
    <source>
        <dbReference type="SAM" id="SignalP"/>
    </source>
</evidence>
<evidence type="ECO:0000256" key="7">
    <source>
        <dbReference type="ARBA" id="ARBA00023065"/>
    </source>
</evidence>
<dbReference type="GO" id="GO:0015288">
    <property type="term" value="F:porin activity"/>
    <property type="evidence" value="ECO:0007669"/>
    <property type="project" value="UniProtKB-KW"/>
</dbReference>
<evidence type="ECO:0000256" key="10">
    <source>
        <dbReference type="ARBA" id="ARBA00023237"/>
    </source>
</evidence>
<dbReference type="InterPro" id="IPR001702">
    <property type="entry name" value="Porin_Gram-ve"/>
</dbReference>
<feature type="chain" id="PRO_5031140203" evidence="11">
    <location>
        <begin position="23"/>
        <end position="381"/>
    </location>
</feature>
<evidence type="ECO:0000256" key="1">
    <source>
        <dbReference type="ARBA" id="ARBA00004571"/>
    </source>
</evidence>
<gene>
    <name evidence="13" type="ORF">G5S42_22430</name>
</gene>
<dbReference type="PRINTS" id="PR00184">
    <property type="entry name" value="NEISSPPORIN"/>
</dbReference>
<keyword evidence="5" id="KW-0812">Transmembrane</keyword>
<keyword evidence="4" id="KW-1134">Transmembrane beta strand</keyword>
<name>A0A7Y6K0X6_9BURK</name>
<evidence type="ECO:0000256" key="8">
    <source>
        <dbReference type="ARBA" id="ARBA00023114"/>
    </source>
</evidence>
<dbReference type="InterPro" id="IPR002299">
    <property type="entry name" value="Porin_Neis"/>
</dbReference>
<evidence type="ECO:0000259" key="12">
    <source>
        <dbReference type="Pfam" id="PF13609"/>
    </source>
</evidence>
<dbReference type="Gene3D" id="2.40.160.10">
    <property type="entry name" value="Porin"/>
    <property type="match status" value="1"/>
</dbReference>
<keyword evidence="7" id="KW-0406">Ion transport</keyword>
<dbReference type="InterPro" id="IPR050298">
    <property type="entry name" value="Gram-neg_bact_OMP"/>
</dbReference>
<dbReference type="PRINTS" id="PR00182">
    <property type="entry name" value="ECOLNEIPORIN"/>
</dbReference>
<evidence type="ECO:0000256" key="6">
    <source>
        <dbReference type="ARBA" id="ARBA00022729"/>
    </source>
</evidence>
<keyword evidence="8" id="KW-0626">Porin</keyword>
<keyword evidence="9" id="KW-0472">Membrane</keyword>
<keyword evidence="10" id="KW-0998">Cell outer membrane</keyword>
<dbReference type="GO" id="GO:0046930">
    <property type="term" value="C:pore complex"/>
    <property type="evidence" value="ECO:0007669"/>
    <property type="project" value="UniProtKB-KW"/>
</dbReference>
<dbReference type="Proteomes" id="UP000594380">
    <property type="component" value="Unassembled WGS sequence"/>
</dbReference>
<keyword evidence="6 11" id="KW-0732">Signal</keyword>
<keyword evidence="3" id="KW-0813">Transport</keyword>
<dbReference type="AlphaFoldDB" id="A0A7Y6K0X6"/>
<dbReference type="GeneID" id="301103104"/>
<evidence type="ECO:0000256" key="5">
    <source>
        <dbReference type="ARBA" id="ARBA00022692"/>
    </source>
</evidence>
<dbReference type="InterPro" id="IPR033900">
    <property type="entry name" value="Gram_neg_porin_domain"/>
</dbReference>
<feature type="signal peptide" evidence="11">
    <location>
        <begin position="1"/>
        <end position="22"/>
    </location>
</feature>
<dbReference type="SUPFAM" id="SSF56935">
    <property type="entry name" value="Porins"/>
    <property type="match status" value="1"/>
</dbReference>
<reference evidence="13 14" key="1">
    <citation type="submission" date="2020-02" db="EMBL/GenBank/DDBJ databases">
        <title>Paraburkholderia simonii sp. nov. and Paraburkholderia youngii sp. nov. Brazilian and Mexican Mimosa-associated rhizobia.</title>
        <authorList>
            <person name="Mavima L."/>
            <person name="Beukes C.W."/>
            <person name="Chan W.Y."/>
            <person name="Palmer M."/>
            <person name="De Meyer S.E."/>
            <person name="James E.K."/>
            <person name="Venter S.N."/>
            <person name="Steenkamp E.T."/>
        </authorList>
    </citation>
    <scope>NUCLEOTIDE SEQUENCE [LARGE SCALE GENOMIC DNA]</scope>
    <source>
        <strain evidence="13 14">JPY169</strain>
    </source>
</reference>